<proteinExistence type="predicted"/>
<dbReference type="EMBL" id="HBGA01069542">
    <property type="protein sequence ID" value="CAD9014902.1"/>
    <property type="molecule type" value="Transcribed_RNA"/>
</dbReference>
<name>A0A7S1IJS7_9EUGL</name>
<sequence>MLRLAYQESVQAVYRLYHLVEVQQLRAPLEQGATPEPRFAYHGVRDSPHLPLHLPSFMIKKIAAACVGRLHRLPLAPQQRWGMDATLSSCAVHATYWRTLLLLAALL</sequence>
<reference evidence="1" key="1">
    <citation type="submission" date="2021-01" db="EMBL/GenBank/DDBJ databases">
        <authorList>
            <person name="Corre E."/>
            <person name="Pelletier E."/>
            <person name="Niang G."/>
            <person name="Scheremetjew M."/>
            <person name="Finn R."/>
            <person name="Kale V."/>
            <person name="Holt S."/>
            <person name="Cochrane G."/>
            <person name="Meng A."/>
            <person name="Brown T."/>
            <person name="Cohen L."/>
        </authorList>
    </citation>
    <scope>NUCLEOTIDE SEQUENCE</scope>
    <source>
        <strain evidence="1">NIES-381</strain>
    </source>
</reference>
<gene>
    <name evidence="1" type="ORF">EGYM00392_LOCUS26008</name>
</gene>
<accession>A0A7S1IJS7</accession>
<organism evidence="1">
    <name type="scientific">Eutreptiella gymnastica</name>
    <dbReference type="NCBI Taxonomy" id="73025"/>
    <lineage>
        <taxon>Eukaryota</taxon>
        <taxon>Discoba</taxon>
        <taxon>Euglenozoa</taxon>
        <taxon>Euglenida</taxon>
        <taxon>Spirocuta</taxon>
        <taxon>Euglenophyceae</taxon>
        <taxon>Eutreptiales</taxon>
        <taxon>Eutreptiaceae</taxon>
        <taxon>Eutreptiella</taxon>
    </lineage>
</organism>
<evidence type="ECO:0000313" key="1">
    <source>
        <dbReference type="EMBL" id="CAD9014902.1"/>
    </source>
</evidence>
<dbReference type="AlphaFoldDB" id="A0A7S1IJS7"/>
<protein>
    <submittedName>
        <fullName evidence="1">Uncharacterized protein</fullName>
    </submittedName>
</protein>